<dbReference type="Pfam" id="PF00155">
    <property type="entry name" value="Aminotran_1_2"/>
    <property type="match status" value="1"/>
</dbReference>
<evidence type="ECO:0000256" key="1">
    <source>
        <dbReference type="ARBA" id="ARBA00005384"/>
    </source>
</evidence>
<dbReference type="Proteomes" id="UP000467124">
    <property type="component" value="Unassembled WGS sequence"/>
</dbReference>
<dbReference type="PANTHER" id="PTHR46577:SF2">
    <property type="entry name" value="TRANSCRIPTIONAL REGULATORY PROTEIN"/>
    <property type="match status" value="1"/>
</dbReference>
<dbReference type="GO" id="GO:0008483">
    <property type="term" value="F:transaminase activity"/>
    <property type="evidence" value="ECO:0007669"/>
    <property type="project" value="UniProtKB-KW"/>
</dbReference>
<dbReference type="InterPro" id="IPR004839">
    <property type="entry name" value="Aminotransferase_I/II_large"/>
</dbReference>
<reference evidence="8 9" key="1">
    <citation type="journal article" date="2019" name="Nat. Commun.">
        <title>The antimicrobial potential of Streptomyces from insect microbiomes.</title>
        <authorList>
            <person name="Chevrette M.G."/>
            <person name="Carlson C.M."/>
            <person name="Ortega H.E."/>
            <person name="Thomas C."/>
            <person name="Ananiev G.E."/>
            <person name="Barns K.J."/>
            <person name="Book A.J."/>
            <person name="Cagnazzo J."/>
            <person name="Carlos C."/>
            <person name="Flanigan W."/>
            <person name="Grubbs K.J."/>
            <person name="Horn H.A."/>
            <person name="Hoffmann F.M."/>
            <person name="Klassen J.L."/>
            <person name="Knack J.J."/>
            <person name="Lewin G.R."/>
            <person name="McDonald B.R."/>
            <person name="Muller L."/>
            <person name="Melo W.G.P."/>
            <person name="Pinto-Tomas A.A."/>
            <person name="Schmitz A."/>
            <person name="Wendt-Pienkowski E."/>
            <person name="Wildman S."/>
            <person name="Zhao M."/>
            <person name="Zhang F."/>
            <person name="Bugni T.S."/>
            <person name="Andes D.R."/>
            <person name="Pupo M.T."/>
            <person name="Currie C.R."/>
        </authorList>
    </citation>
    <scope>NUCLEOTIDE SEQUENCE [LARGE SCALE GENOMIC DNA]</scope>
    <source>
        <strain evidence="8 9">SID5840</strain>
    </source>
</reference>
<keyword evidence="4" id="KW-0238">DNA-binding</keyword>
<dbReference type="Gene3D" id="3.40.640.10">
    <property type="entry name" value="Type I PLP-dependent aspartate aminotransferase-like (Major domain)"/>
    <property type="match status" value="1"/>
</dbReference>
<gene>
    <name evidence="8" type="ORF">GTW20_05310</name>
</gene>
<dbReference type="GO" id="GO:0003677">
    <property type="term" value="F:DNA binding"/>
    <property type="evidence" value="ECO:0007669"/>
    <property type="project" value="UniProtKB-KW"/>
</dbReference>
<evidence type="ECO:0000256" key="5">
    <source>
        <dbReference type="ARBA" id="ARBA00023163"/>
    </source>
</evidence>
<keyword evidence="5" id="KW-0804">Transcription</keyword>
<evidence type="ECO:0000313" key="9">
    <source>
        <dbReference type="Proteomes" id="UP000467124"/>
    </source>
</evidence>
<dbReference type="GO" id="GO:0003700">
    <property type="term" value="F:DNA-binding transcription factor activity"/>
    <property type="evidence" value="ECO:0007669"/>
    <property type="project" value="InterPro"/>
</dbReference>
<proteinExistence type="inferred from homology"/>
<evidence type="ECO:0000256" key="3">
    <source>
        <dbReference type="ARBA" id="ARBA00023015"/>
    </source>
</evidence>
<keyword evidence="3" id="KW-0805">Transcription regulation</keyword>
<dbReference type="InterPro" id="IPR015421">
    <property type="entry name" value="PyrdxlP-dep_Trfase_major"/>
</dbReference>
<dbReference type="AlphaFoldDB" id="A0A7K2IP03"/>
<dbReference type="SUPFAM" id="SSF46785">
    <property type="entry name" value="Winged helix' DNA-binding domain"/>
    <property type="match status" value="1"/>
</dbReference>
<comment type="caution">
    <text evidence="8">The sequence shown here is derived from an EMBL/GenBank/DDBJ whole genome shotgun (WGS) entry which is preliminary data.</text>
</comment>
<feature type="region of interest" description="Disordered" evidence="6">
    <location>
        <begin position="72"/>
        <end position="97"/>
    </location>
</feature>
<evidence type="ECO:0000256" key="2">
    <source>
        <dbReference type="ARBA" id="ARBA00022898"/>
    </source>
</evidence>
<evidence type="ECO:0000259" key="7">
    <source>
        <dbReference type="PROSITE" id="PS50949"/>
    </source>
</evidence>
<dbReference type="Gene3D" id="1.10.10.10">
    <property type="entry name" value="Winged helix-like DNA-binding domain superfamily/Winged helix DNA-binding domain"/>
    <property type="match status" value="1"/>
</dbReference>
<evidence type="ECO:0000313" key="8">
    <source>
        <dbReference type="EMBL" id="MYR31702.1"/>
    </source>
</evidence>
<dbReference type="PANTHER" id="PTHR46577">
    <property type="entry name" value="HTH-TYPE TRANSCRIPTIONAL REGULATORY PROTEIN GABR"/>
    <property type="match status" value="1"/>
</dbReference>
<dbReference type="Pfam" id="PF00392">
    <property type="entry name" value="GntR"/>
    <property type="match status" value="1"/>
</dbReference>
<protein>
    <submittedName>
        <fullName evidence="8">Aminotransferase class I/II-fold pyridoxal phosphate-dependent enzyme</fullName>
    </submittedName>
</protein>
<dbReference type="CDD" id="cd07377">
    <property type="entry name" value="WHTH_GntR"/>
    <property type="match status" value="1"/>
</dbReference>
<dbReference type="InterPro" id="IPR051446">
    <property type="entry name" value="HTH_trans_reg/aminotransferase"/>
</dbReference>
<dbReference type="EMBL" id="WWHY01000001">
    <property type="protein sequence ID" value="MYR31702.1"/>
    <property type="molecule type" value="Genomic_DNA"/>
</dbReference>
<dbReference type="SUPFAM" id="SSF53383">
    <property type="entry name" value="PLP-dependent transferases"/>
    <property type="match status" value="1"/>
</dbReference>
<evidence type="ECO:0000256" key="4">
    <source>
        <dbReference type="ARBA" id="ARBA00023125"/>
    </source>
</evidence>
<dbReference type="InterPro" id="IPR036390">
    <property type="entry name" value="WH_DNA-bd_sf"/>
</dbReference>
<feature type="domain" description="HTH gntR-type" evidence="7">
    <location>
        <begin position="7"/>
        <end position="75"/>
    </location>
</feature>
<dbReference type="InterPro" id="IPR036388">
    <property type="entry name" value="WH-like_DNA-bd_sf"/>
</dbReference>
<name>A0A7K2IP03_9ACTN</name>
<comment type="similarity">
    <text evidence="1">In the C-terminal section; belongs to the class-I pyridoxal-phosphate-dependent aminotransferase family.</text>
</comment>
<organism evidence="8 9">
    <name type="scientific">Nocardiopsis alba</name>
    <dbReference type="NCBI Taxonomy" id="53437"/>
    <lineage>
        <taxon>Bacteria</taxon>
        <taxon>Bacillati</taxon>
        <taxon>Actinomycetota</taxon>
        <taxon>Actinomycetes</taxon>
        <taxon>Streptosporangiales</taxon>
        <taxon>Nocardiopsidaceae</taxon>
        <taxon>Nocardiopsis</taxon>
    </lineage>
</organism>
<dbReference type="InterPro" id="IPR000524">
    <property type="entry name" value="Tscrpt_reg_HTH_GntR"/>
</dbReference>
<dbReference type="CDD" id="cd00609">
    <property type="entry name" value="AAT_like"/>
    <property type="match status" value="1"/>
</dbReference>
<keyword evidence="8" id="KW-0032">Aminotransferase</keyword>
<accession>A0A7K2IP03</accession>
<keyword evidence="8" id="KW-0808">Transferase</keyword>
<dbReference type="RefSeq" id="WP_161110421.1">
    <property type="nucleotide sequence ID" value="NZ_WWHY01000001.1"/>
</dbReference>
<keyword evidence="2" id="KW-0663">Pyridoxal phosphate</keyword>
<dbReference type="SMART" id="SM00345">
    <property type="entry name" value="HTH_GNTR"/>
    <property type="match status" value="1"/>
</dbReference>
<dbReference type="InterPro" id="IPR015424">
    <property type="entry name" value="PyrdxlP-dep_Trfase"/>
</dbReference>
<sequence>MDTEITGRTASEIAADVRRLVDSGELTAGDSLPPVRHLAERLEVNRNTVMAAYRLLVRAGVAVTRGRAGTSIVDPEPIPEEGFSRDTTLHDLGSGNPDPARLPDPAPVLATLANEPVLYGEPVIDPALAEWAARWISEDRPGPFRLSVTGGAVDAVERLLAQALTQGDAVALEDPCFLTSIHTVRTAGYRAVPVPVDGEGMTVDGLRAALDAGVRAVVCTPRAHNPTGVGLGAARAEELRAVLADHPYVLVIEDDHFSLLSRAPYRTLIGPGHARWALVRSVSKFLGPDLRLALVASDPEVATRLGSRLSPGTMWVSHLLQRLTGGLLTDPEARRVITEARDHYARRNDAFVALSAEHGVTAHAADGLNVWVDVRGDARRAARRLMRRGWLARPGDDFSLSGEGAAVRHLRMTVHDLTDERALALVRDLAETITDPDARTSP</sequence>
<dbReference type="GO" id="GO:0030170">
    <property type="term" value="F:pyridoxal phosphate binding"/>
    <property type="evidence" value="ECO:0007669"/>
    <property type="project" value="InterPro"/>
</dbReference>
<dbReference type="PROSITE" id="PS50949">
    <property type="entry name" value="HTH_GNTR"/>
    <property type="match status" value="1"/>
</dbReference>
<evidence type="ECO:0000256" key="6">
    <source>
        <dbReference type="SAM" id="MobiDB-lite"/>
    </source>
</evidence>